<accession>E0VZF1</accession>
<evidence type="ECO:0000313" key="3">
    <source>
        <dbReference type="EMBL" id="EEB18757.1"/>
    </source>
</evidence>
<reference evidence="3" key="2">
    <citation type="submission" date="2007-04" db="EMBL/GenBank/DDBJ databases">
        <title>The genome of the human body louse.</title>
        <authorList>
            <consortium name="The Human Body Louse Genome Consortium"/>
            <person name="Kirkness E."/>
            <person name="Walenz B."/>
            <person name="Hass B."/>
            <person name="Bruggner R."/>
            <person name="Strausberg R."/>
        </authorList>
    </citation>
    <scope>NUCLEOTIDE SEQUENCE</scope>
    <source>
        <strain evidence="3">USDA</strain>
    </source>
</reference>
<dbReference type="PANTHER" id="PTHR46949:SF1">
    <property type="entry name" value="AT07979P2"/>
    <property type="match status" value="1"/>
</dbReference>
<organism>
    <name type="scientific">Pediculus humanus subsp. corporis</name>
    <name type="common">Body louse</name>
    <dbReference type="NCBI Taxonomy" id="121224"/>
    <lineage>
        <taxon>Eukaryota</taxon>
        <taxon>Metazoa</taxon>
        <taxon>Ecdysozoa</taxon>
        <taxon>Arthropoda</taxon>
        <taxon>Hexapoda</taxon>
        <taxon>Insecta</taxon>
        <taxon>Pterygota</taxon>
        <taxon>Neoptera</taxon>
        <taxon>Paraneoptera</taxon>
        <taxon>Psocodea</taxon>
        <taxon>Troctomorpha</taxon>
        <taxon>Phthiraptera</taxon>
        <taxon>Anoplura</taxon>
        <taxon>Pediculidae</taxon>
        <taxon>Pediculus</taxon>
    </lineage>
</organism>
<dbReference type="HOGENOM" id="CLU_974191_0_0_1"/>
<dbReference type="PANTHER" id="PTHR46949">
    <property type="entry name" value="LEUCINE REPEAT ADAPTER PROTEIN 25"/>
    <property type="match status" value="1"/>
</dbReference>
<reference evidence="3" key="1">
    <citation type="submission" date="2007-04" db="EMBL/GenBank/DDBJ databases">
        <title>Annotation of Pediculus humanus corporis strain USDA.</title>
        <authorList>
            <person name="Kirkness E."/>
            <person name="Hannick L."/>
            <person name="Hass B."/>
            <person name="Bruggner R."/>
            <person name="Lawson D."/>
            <person name="Bidwell S."/>
            <person name="Joardar V."/>
            <person name="Caler E."/>
            <person name="Walenz B."/>
            <person name="Inman J."/>
            <person name="Schobel S."/>
            <person name="Galinsky K."/>
            <person name="Amedeo P."/>
            <person name="Strausberg R."/>
        </authorList>
    </citation>
    <scope>NUCLEOTIDE SEQUENCE</scope>
    <source>
        <strain evidence="3">USDA</strain>
    </source>
</reference>
<evidence type="ECO:0000313" key="5">
    <source>
        <dbReference type="Proteomes" id="UP000009046"/>
    </source>
</evidence>
<dbReference type="AlphaFoldDB" id="E0VZF1"/>
<evidence type="ECO:0000256" key="1">
    <source>
        <dbReference type="ARBA" id="ARBA00038125"/>
    </source>
</evidence>
<feature type="region of interest" description="Disordered" evidence="2">
    <location>
        <begin position="28"/>
        <end position="166"/>
    </location>
</feature>
<sequence length="286" mass="30807">MASLDGLPPLPKSLSGLNLFQLNTSLQSSSSPVSLDHLSSSLGRESSFNQNLSTSSENGNFGSTVGKYYSGSSASSNENNVGRVKISPSSRENTPTLNFKQFSDKSLLSSTGTNSVLNSSRNTPVGSSRGSPVTMRGSTPPSRITTPILGMRNLPPPPPPPTRQKLITTSNGLDFSCSVPARPGRLFNLDAQLAILRKEMFALRQMDLSLLNQLWALNEAIQDFKHLQEENASLFPPSPGSCEDSDDFYSPLSPQSYKNMSNFHLRPGSTKLINSSSDSSIEFGDI</sequence>
<dbReference type="EMBL" id="AAZO01006445">
    <property type="status" value="NOT_ANNOTATED_CDS"/>
    <property type="molecule type" value="Genomic_DNA"/>
</dbReference>
<name>E0VZF1_PEDHC</name>
<feature type="compositionally biased region" description="Polar residues" evidence="2">
    <location>
        <begin position="43"/>
        <end position="63"/>
    </location>
</feature>
<dbReference type="RefSeq" id="XP_002431495.1">
    <property type="nucleotide sequence ID" value="XM_002431450.1"/>
</dbReference>
<dbReference type="KEGG" id="phu:Phum_PHUM531010"/>
<comment type="similarity">
    <text evidence="1">Belongs to the FAM89 family.</text>
</comment>
<proteinExistence type="inferred from homology"/>
<dbReference type="GeneID" id="8235164"/>
<evidence type="ECO:0008006" key="6">
    <source>
        <dbReference type="Google" id="ProtNLM"/>
    </source>
</evidence>
<feature type="compositionally biased region" description="Low complexity" evidence="2">
    <location>
        <begin position="28"/>
        <end position="42"/>
    </location>
</feature>
<feature type="compositionally biased region" description="Polar residues" evidence="2">
    <location>
        <begin position="87"/>
        <end position="145"/>
    </location>
</feature>
<dbReference type="InterPro" id="IPR039499">
    <property type="entry name" value="LURA1/LRA25"/>
</dbReference>
<evidence type="ECO:0000256" key="2">
    <source>
        <dbReference type="SAM" id="MobiDB-lite"/>
    </source>
</evidence>
<keyword evidence="5" id="KW-1185">Reference proteome</keyword>
<feature type="compositionally biased region" description="Polar residues" evidence="2">
    <location>
        <begin position="70"/>
        <end position="80"/>
    </location>
</feature>
<dbReference type="Proteomes" id="UP000009046">
    <property type="component" value="Unassembled WGS sequence"/>
</dbReference>
<dbReference type="EnsemblMetazoa" id="PHUM531010-RA">
    <property type="protein sequence ID" value="PHUM531010-PA"/>
    <property type="gene ID" value="PHUM531010"/>
</dbReference>
<dbReference type="STRING" id="121224.E0VZF1"/>
<reference evidence="4" key="3">
    <citation type="submission" date="2021-02" db="UniProtKB">
        <authorList>
            <consortium name="EnsemblMetazoa"/>
        </authorList>
    </citation>
    <scope>IDENTIFICATION</scope>
    <source>
        <strain evidence="4">USDA</strain>
    </source>
</reference>
<dbReference type="CTD" id="8235164"/>
<dbReference type="EMBL" id="DS235852">
    <property type="protein sequence ID" value="EEB18757.1"/>
    <property type="molecule type" value="Genomic_DNA"/>
</dbReference>
<gene>
    <name evidence="4" type="primary">8235164</name>
    <name evidence="3" type="ORF">Phum_PHUM531010</name>
</gene>
<dbReference type="OrthoDB" id="1681166at2759"/>
<protein>
    <recommendedName>
        <fullName evidence="6">Protein FAM89A</fullName>
    </recommendedName>
</protein>
<dbReference type="InParanoid" id="E0VZF1"/>
<dbReference type="VEuPathDB" id="VectorBase:PHUM531010"/>
<dbReference type="eggNOG" id="ENOG502RY06">
    <property type="taxonomic scope" value="Eukaryota"/>
</dbReference>
<evidence type="ECO:0000313" key="4">
    <source>
        <dbReference type="EnsemblMetazoa" id="PHUM531010-PA"/>
    </source>
</evidence>
<dbReference type="Pfam" id="PF14854">
    <property type="entry name" value="LURAP"/>
    <property type="match status" value="1"/>
</dbReference>